<evidence type="ECO:0000259" key="5">
    <source>
        <dbReference type="PROSITE" id="PS50804"/>
    </source>
</evidence>
<evidence type="ECO:0000313" key="7">
    <source>
        <dbReference type="EMBL" id="TWW63529.1"/>
    </source>
</evidence>
<reference evidence="7 8" key="1">
    <citation type="submission" date="2019-04" db="EMBL/GenBank/DDBJ databases">
        <title>Chromosome genome assembly for Takifugu flavidus.</title>
        <authorList>
            <person name="Xiao S."/>
        </authorList>
    </citation>
    <scope>NUCLEOTIDE SEQUENCE [LARGE SCALE GENOMIC DNA]</scope>
    <source>
        <strain evidence="7">HTHZ2018</strain>
        <tissue evidence="7">Muscle</tissue>
    </source>
</reference>
<proteinExistence type="predicted"/>
<evidence type="ECO:0000256" key="3">
    <source>
        <dbReference type="ARBA" id="ARBA00022729"/>
    </source>
</evidence>
<dbReference type="SMART" id="SM00110">
    <property type="entry name" value="C1Q"/>
    <property type="match status" value="1"/>
</dbReference>
<dbReference type="InterPro" id="IPR001073">
    <property type="entry name" value="C1q_dom"/>
</dbReference>
<dbReference type="GO" id="GO:0005576">
    <property type="term" value="C:extracellular region"/>
    <property type="evidence" value="ECO:0007669"/>
    <property type="project" value="UniProtKB-SubCell"/>
</dbReference>
<evidence type="ECO:0000259" key="6">
    <source>
        <dbReference type="PROSITE" id="PS50871"/>
    </source>
</evidence>
<dbReference type="InterPro" id="IPR008983">
    <property type="entry name" value="Tumour_necrosis_fac-like_dom"/>
</dbReference>
<feature type="region of interest" description="Disordered" evidence="4">
    <location>
        <begin position="82"/>
        <end position="101"/>
    </location>
</feature>
<keyword evidence="8" id="KW-1185">Reference proteome</keyword>
<comment type="caution">
    <text evidence="7">The sequence shown here is derived from an EMBL/GenBank/DDBJ whole genome shotgun (WGS) entry which is preliminary data.</text>
</comment>
<dbReference type="PRINTS" id="PR00007">
    <property type="entry name" value="COMPLEMNTC1Q"/>
</dbReference>
<dbReference type="Pfam" id="PF00386">
    <property type="entry name" value="C1q"/>
    <property type="match status" value="1"/>
</dbReference>
<dbReference type="InterPro" id="IPR003309">
    <property type="entry name" value="SCAN_dom"/>
</dbReference>
<dbReference type="PROSITE" id="PS50804">
    <property type="entry name" value="SCAN_BOX"/>
    <property type="match status" value="1"/>
</dbReference>
<dbReference type="Pfam" id="PF02023">
    <property type="entry name" value="SCAN"/>
    <property type="match status" value="1"/>
</dbReference>
<dbReference type="Gene3D" id="1.10.4020.10">
    <property type="entry name" value="DNA breaking-rejoining enzymes"/>
    <property type="match status" value="1"/>
</dbReference>
<evidence type="ECO:0000313" key="8">
    <source>
        <dbReference type="Proteomes" id="UP000324091"/>
    </source>
</evidence>
<evidence type="ECO:0000256" key="4">
    <source>
        <dbReference type="SAM" id="MobiDB-lite"/>
    </source>
</evidence>
<name>A0A5C6N9J9_9TELE</name>
<dbReference type="SUPFAM" id="SSF49842">
    <property type="entry name" value="TNF-like"/>
    <property type="match status" value="1"/>
</dbReference>
<dbReference type="PANTHER" id="PTHR22923:SF102">
    <property type="entry name" value="CEREBELLIN 13-RELATED"/>
    <property type="match status" value="1"/>
</dbReference>
<keyword evidence="2" id="KW-0964">Secreted</keyword>
<protein>
    <recommendedName>
        <fullName evidence="9">C1q domain-containing protein</fullName>
    </recommendedName>
</protein>
<dbReference type="PROSITE" id="PS50871">
    <property type="entry name" value="C1Q"/>
    <property type="match status" value="1"/>
</dbReference>
<dbReference type="AlphaFoldDB" id="A0A5C6N9J9"/>
<dbReference type="InterPro" id="IPR050822">
    <property type="entry name" value="Cerebellin_Synaptic_Org"/>
</dbReference>
<dbReference type="EMBL" id="RHFK02000016">
    <property type="protein sequence ID" value="TWW63529.1"/>
    <property type="molecule type" value="Genomic_DNA"/>
</dbReference>
<dbReference type="SUPFAM" id="SSF47353">
    <property type="entry name" value="Retrovirus capsid dimerization domain-like"/>
    <property type="match status" value="1"/>
</dbReference>
<feature type="domain" description="C1q" evidence="6">
    <location>
        <begin position="196"/>
        <end position="332"/>
    </location>
</feature>
<dbReference type="PANTHER" id="PTHR22923">
    <property type="entry name" value="CEREBELLIN-RELATED"/>
    <property type="match status" value="1"/>
</dbReference>
<dbReference type="InterPro" id="IPR038269">
    <property type="entry name" value="SCAN_sf"/>
</dbReference>
<comment type="subcellular location">
    <subcellularLocation>
        <location evidence="1">Secreted</location>
    </subcellularLocation>
</comment>
<dbReference type="Gene3D" id="2.60.120.40">
    <property type="match status" value="1"/>
</dbReference>
<sequence>MTTRKKACEEAAAAAVGDVAAATAANPTESSLDRLARMLESFMMVQRARDDKLERESAQQYTVLTHQVTQLQLDVETVRERGTTPVPSHGATTELPAATTGGETPYKLKMAKLEDADNIDHYLMTFEKLAAASKTKHHEPKHQELYICLEDLFCKWVKYDSCSKEALRETMVLEQYLHMLYPESQEQTTSIVTDPSTKMSVLFTAVLQTGGNVGPFQGDTTLIFNRAITNVGEAYDISTGLFKAPVTGFYCFSFSYQADKREQSGLTLMKNDEAIMAFNSNKSGCLHVDNASSTACLELQRGDKVSVVLPKSCHVCGIGGTTSFTGFLISKA</sequence>
<evidence type="ECO:0008006" key="9">
    <source>
        <dbReference type="Google" id="ProtNLM"/>
    </source>
</evidence>
<feature type="domain" description="SCAN box" evidence="5">
    <location>
        <begin position="143"/>
        <end position="185"/>
    </location>
</feature>
<accession>A0A5C6N9J9</accession>
<keyword evidence="3" id="KW-0732">Signal</keyword>
<evidence type="ECO:0000256" key="2">
    <source>
        <dbReference type="ARBA" id="ARBA00022525"/>
    </source>
</evidence>
<evidence type="ECO:0000256" key="1">
    <source>
        <dbReference type="ARBA" id="ARBA00004613"/>
    </source>
</evidence>
<dbReference type="Proteomes" id="UP000324091">
    <property type="component" value="Chromosome 3"/>
</dbReference>
<gene>
    <name evidence="7" type="ORF">D4764_03G0005370</name>
</gene>
<organism evidence="7 8">
    <name type="scientific">Takifugu flavidus</name>
    <name type="common">sansaifugu</name>
    <dbReference type="NCBI Taxonomy" id="433684"/>
    <lineage>
        <taxon>Eukaryota</taxon>
        <taxon>Metazoa</taxon>
        <taxon>Chordata</taxon>
        <taxon>Craniata</taxon>
        <taxon>Vertebrata</taxon>
        <taxon>Euteleostomi</taxon>
        <taxon>Actinopterygii</taxon>
        <taxon>Neopterygii</taxon>
        <taxon>Teleostei</taxon>
        <taxon>Neoteleostei</taxon>
        <taxon>Acanthomorphata</taxon>
        <taxon>Eupercaria</taxon>
        <taxon>Tetraodontiformes</taxon>
        <taxon>Tetradontoidea</taxon>
        <taxon>Tetraodontidae</taxon>
        <taxon>Takifugu</taxon>
    </lineage>
</organism>